<accession>A0ABY5DTB4</accession>
<dbReference type="PANTHER" id="PTHR43861:SF3">
    <property type="entry name" value="PUTATIVE (AFU_ORTHOLOGUE AFUA_2G14390)-RELATED"/>
    <property type="match status" value="1"/>
</dbReference>
<dbReference type="RefSeq" id="WP_254570852.1">
    <property type="nucleotide sequence ID" value="NZ_CP098502.1"/>
</dbReference>
<protein>
    <submittedName>
        <fullName evidence="2">Class I SAM-dependent methyltransferase</fullName>
    </submittedName>
</protein>
<dbReference type="EMBL" id="CP098502">
    <property type="protein sequence ID" value="UTI64139.1"/>
    <property type="molecule type" value="Genomic_DNA"/>
</dbReference>
<dbReference type="InterPro" id="IPR029063">
    <property type="entry name" value="SAM-dependent_MTases_sf"/>
</dbReference>
<reference evidence="2 3" key="1">
    <citation type="submission" date="2022-06" db="EMBL/GenBank/DDBJ databases">
        <title>Paraconexibacter antarcticus.</title>
        <authorList>
            <person name="Kim C.S."/>
        </authorList>
    </citation>
    <scope>NUCLEOTIDE SEQUENCE [LARGE SCALE GENOMIC DNA]</scope>
    <source>
        <strain evidence="2 3">02-257</strain>
    </source>
</reference>
<dbReference type="PANTHER" id="PTHR43861">
    <property type="entry name" value="TRANS-ACONITATE 2-METHYLTRANSFERASE-RELATED"/>
    <property type="match status" value="1"/>
</dbReference>
<dbReference type="SUPFAM" id="SSF53335">
    <property type="entry name" value="S-adenosyl-L-methionine-dependent methyltransferases"/>
    <property type="match status" value="1"/>
</dbReference>
<dbReference type="Gene3D" id="3.40.50.150">
    <property type="entry name" value="Vaccinia Virus protein VP39"/>
    <property type="match status" value="1"/>
</dbReference>
<keyword evidence="2" id="KW-0489">Methyltransferase</keyword>
<name>A0ABY5DTB4_9ACTN</name>
<dbReference type="GO" id="GO:0008168">
    <property type="term" value="F:methyltransferase activity"/>
    <property type="evidence" value="ECO:0007669"/>
    <property type="project" value="UniProtKB-KW"/>
</dbReference>
<evidence type="ECO:0000313" key="2">
    <source>
        <dbReference type="EMBL" id="UTI64139.1"/>
    </source>
</evidence>
<evidence type="ECO:0000256" key="1">
    <source>
        <dbReference type="ARBA" id="ARBA00022679"/>
    </source>
</evidence>
<dbReference type="CDD" id="cd02440">
    <property type="entry name" value="AdoMet_MTases"/>
    <property type="match status" value="1"/>
</dbReference>
<gene>
    <name evidence="2" type="ORF">NBH00_22720</name>
</gene>
<dbReference type="Pfam" id="PF13489">
    <property type="entry name" value="Methyltransf_23"/>
    <property type="match status" value="1"/>
</dbReference>
<dbReference type="GO" id="GO:0032259">
    <property type="term" value="P:methylation"/>
    <property type="evidence" value="ECO:0007669"/>
    <property type="project" value="UniProtKB-KW"/>
</dbReference>
<keyword evidence="1" id="KW-0808">Transferase</keyword>
<proteinExistence type="predicted"/>
<sequence length="313" mass="33251">MPPPCPACGAQTRPWWTAPAAELGLPDVALARCDACGTAVTLDPVPDDRDVHETGDYATAAPRGAGLAAPLLRVFDRRRLGLVRAAVPPGGAVRLVDAGAGRGRFVALARASGYPAASGVEPTARGVDVARARHGLELERATIAAATVPPGSADAVTLWHVLEHVDDPGGTLDVLHAWLRPGGALVVGVPNLASWQARLGGRRWYHLDLPRHRTHFTARGLRALLDAHGFEAERTVHVLAEHNPFGMWQSLVSRGTRRPSYLFHLLKRNAPLDARDLLVTLAALPLIPLAIAAELVAGLCRRGGTVAVVARRR</sequence>
<dbReference type="Proteomes" id="UP001056035">
    <property type="component" value="Chromosome"/>
</dbReference>
<organism evidence="2 3">
    <name type="scientific">Paraconexibacter antarcticus</name>
    <dbReference type="NCBI Taxonomy" id="2949664"/>
    <lineage>
        <taxon>Bacteria</taxon>
        <taxon>Bacillati</taxon>
        <taxon>Actinomycetota</taxon>
        <taxon>Thermoleophilia</taxon>
        <taxon>Solirubrobacterales</taxon>
        <taxon>Paraconexibacteraceae</taxon>
        <taxon>Paraconexibacter</taxon>
    </lineage>
</organism>
<keyword evidence="3" id="KW-1185">Reference proteome</keyword>
<evidence type="ECO:0000313" key="3">
    <source>
        <dbReference type="Proteomes" id="UP001056035"/>
    </source>
</evidence>